<dbReference type="RefSeq" id="WP_221860457.1">
    <property type="nucleotide sequence ID" value="NZ_BAAAYV010000021.1"/>
</dbReference>
<evidence type="ECO:0000313" key="6">
    <source>
        <dbReference type="Proteomes" id="UP001410795"/>
    </source>
</evidence>
<comment type="cofactor">
    <cofactor evidence="1">
        <name>Mg(2+)</name>
        <dbReference type="ChEBI" id="CHEBI:18420"/>
    </cofactor>
</comment>
<evidence type="ECO:0000256" key="2">
    <source>
        <dbReference type="ARBA" id="ARBA00022723"/>
    </source>
</evidence>
<dbReference type="SUPFAM" id="SSF51621">
    <property type="entry name" value="Phosphoenolpyruvate/pyruvate domain"/>
    <property type="match status" value="1"/>
</dbReference>
<dbReference type="PANTHER" id="PTHR32308">
    <property type="entry name" value="LYASE BETA SUBUNIT, PUTATIVE (AFU_ORTHOLOGUE AFUA_4G13030)-RELATED"/>
    <property type="match status" value="1"/>
</dbReference>
<organism evidence="5 6">
    <name type="scientific">Microbacterium marinilacus</name>
    <dbReference type="NCBI Taxonomy" id="415209"/>
    <lineage>
        <taxon>Bacteria</taxon>
        <taxon>Bacillati</taxon>
        <taxon>Actinomycetota</taxon>
        <taxon>Actinomycetes</taxon>
        <taxon>Micrococcales</taxon>
        <taxon>Microbacteriaceae</taxon>
        <taxon>Microbacterium</taxon>
    </lineage>
</organism>
<dbReference type="Pfam" id="PF03328">
    <property type="entry name" value="HpcH_HpaI"/>
    <property type="match status" value="1"/>
</dbReference>
<reference evidence="6" key="1">
    <citation type="journal article" date="2019" name="Int. J. Syst. Evol. Microbiol.">
        <title>The Global Catalogue of Microorganisms (GCM) 10K type strain sequencing project: providing services to taxonomists for standard genome sequencing and annotation.</title>
        <authorList>
            <consortium name="The Broad Institute Genomics Platform"/>
            <consortium name="The Broad Institute Genome Sequencing Center for Infectious Disease"/>
            <person name="Wu L."/>
            <person name="Ma J."/>
        </authorList>
    </citation>
    <scope>NUCLEOTIDE SEQUENCE [LARGE SCALE GENOMIC DNA]</scope>
    <source>
        <strain evidence="6">JCM 16546</strain>
    </source>
</reference>
<evidence type="ECO:0000313" key="5">
    <source>
        <dbReference type="EMBL" id="GAA3666411.1"/>
    </source>
</evidence>
<dbReference type="EMBL" id="BAAAYV010000021">
    <property type="protein sequence ID" value="GAA3666411.1"/>
    <property type="molecule type" value="Genomic_DNA"/>
</dbReference>
<comment type="caution">
    <text evidence="5">The sequence shown here is derived from an EMBL/GenBank/DDBJ whole genome shotgun (WGS) entry which is preliminary data.</text>
</comment>
<dbReference type="Gene3D" id="3.20.20.60">
    <property type="entry name" value="Phosphoenolpyruvate-binding domains"/>
    <property type="match status" value="1"/>
</dbReference>
<accession>A0ABP7BS74</accession>
<dbReference type="PANTHER" id="PTHR32308:SF10">
    <property type="entry name" value="CITRATE LYASE SUBUNIT BETA"/>
    <property type="match status" value="1"/>
</dbReference>
<dbReference type="InterPro" id="IPR005000">
    <property type="entry name" value="Aldolase/citrate-lyase_domain"/>
</dbReference>
<dbReference type="InterPro" id="IPR015813">
    <property type="entry name" value="Pyrv/PenolPyrv_kinase-like_dom"/>
</dbReference>
<evidence type="ECO:0000256" key="1">
    <source>
        <dbReference type="ARBA" id="ARBA00001946"/>
    </source>
</evidence>
<protein>
    <submittedName>
        <fullName evidence="5">Citrate (Pro-3S)-lyase subunit beta</fullName>
    </submittedName>
</protein>
<sequence>MSTAWLFCPADRPDRYAKAAAAADAVILDLEDGVASERREAARVALRAHVAELDPARTIVRVSPAGTPDQARDLAALAGTPVARVMLAKAESAAQIAALDGYQVVALCETPLGVVRAEEIAAAADAVMWGSEDLIAGLGGLSSRGPDGRWLDVVRHARSRVLLAAGAAGVPALDAVYPLLDDLDGLRAEAADAARSGFAGKVALHPRQVPVIRDAFRPHPARVEWARAVLAAAAHGGAQRIGGDMVDEPVLRQARRVLEAAEG</sequence>
<dbReference type="InterPro" id="IPR040442">
    <property type="entry name" value="Pyrv_kinase-like_dom_sf"/>
</dbReference>
<keyword evidence="2" id="KW-0479">Metal-binding</keyword>
<gene>
    <name evidence="5" type="primary">citE</name>
    <name evidence="5" type="ORF">GCM10022202_30740</name>
</gene>
<dbReference type="InterPro" id="IPR011206">
    <property type="entry name" value="Citrate_lyase_beta/mcl1/mcl2"/>
</dbReference>
<proteinExistence type="predicted"/>
<dbReference type="PIRSF" id="PIRSF015582">
    <property type="entry name" value="Cit_lyase_B"/>
    <property type="match status" value="1"/>
</dbReference>
<name>A0ABP7BS74_9MICO</name>
<keyword evidence="3" id="KW-0460">Magnesium</keyword>
<dbReference type="Proteomes" id="UP001410795">
    <property type="component" value="Unassembled WGS sequence"/>
</dbReference>
<evidence type="ECO:0000259" key="4">
    <source>
        <dbReference type="Pfam" id="PF03328"/>
    </source>
</evidence>
<evidence type="ECO:0000256" key="3">
    <source>
        <dbReference type="ARBA" id="ARBA00022842"/>
    </source>
</evidence>
<keyword evidence="6" id="KW-1185">Reference proteome</keyword>
<feature type="domain" description="HpcH/HpaI aldolase/citrate lyase" evidence="4">
    <location>
        <begin position="5"/>
        <end position="206"/>
    </location>
</feature>